<dbReference type="InterPro" id="IPR036691">
    <property type="entry name" value="Endo/exonu/phosph_ase_sf"/>
</dbReference>
<dbReference type="Proteomes" id="UP001159405">
    <property type="component" value="Unassembled WGS sequence"/>
</dbReference>
<evidence type="ECO:0000313" key="2">
    <source>
        <dbReference type="EMBL" id="CAH3182113.1"/>
    </source>
</evidence>
<evidence type="ECO:0000259" key="1">
    <source>
        <dbReference type="Pfam" id="PF14529"/>
    </source>
</evidence>
<name>A0ABN8RUB8_9CNID</name>
<protein>
    <recommendedName>
        <fullName evidence="1">Endonuclease/exonuclease/phosphatase domain-containing protein</fullName>
    </recommendedName>
</protein>
<dbReference type="InterPro" id="IPR005135">
    <property type="entry name" value="Endo/exonuclease/phosphatase"/>
</dbReference>
<comment type="caution">
    <text evidence="2">The sequence shown here is derived from an EMBL/GenBank/DDBJ whole genome shotgun (WGS) entry which is preliminary data.</text>
</comment>
<feature type="domain" description="Endonuclease/exonuclease/phosphatase" evidence="1">
    <location>
        <begin position="9"/>
        <end position="91"/>
    </location>
</feature>
<evidence type="ECO:0000313" key="3">
    <source>
        <dbReference type="Proteomes" id="UP001159405"/>
    </source>
</evidence>
<organism evidence="2 3">
    <name type="scientific">Porites lobata</name>
    <dbReference type="NCBI Taxonomy" id="104759"/>
    <lineage>
        <taxon>Eukaryota</taxon>
        <taxon>Metazoa</taxon>
        <taxon>Cnidaria</taxon>
        <taxon>Anthozoa</taxon>
        <taxon>Hexacorallia</taxon>
        <taxon>Scleractinia</taxon>
        <taxon>Fungiina</taxon>
        <taxon>Poritidae</taxon>
        <taxon>Porites</taxon>
    </lineage>
</organism>
<dbReference type="EMBL" id="CALNXK010000314">
    <property type="protein sequence ID" value="CAH3182113.1"/>
    <property type="molecule type" value="Genomic_DNA"/>
</dbReference>
<reference evidence="2 3" key="1">
    <citation type="submission" date="2022-05" db="EMBL/GenBank/DDBJ databases">
        <authorList>
            <consortium name="Genoscope - CEA"/>
            <person name="William W."/>
        </authorList>
    </citation>
    <scope>NUCLEOTIDE SEQUENCE [LARGE SCALE GENOMIC DNA]</scope>
</reference>
<sequence length="113" mass="13068">ISINQDNFCLVNIYAPNDQNQQVNFLDKIIDPIRRSSTNNILLGGDFNCPLTEVDKKRTIQAIRELCNSFDLVDVWRTQHPNKKRYSWANGSGKIKMSTRFLANFETITDTRC</sequence>
<accession>A0ABN8RUB8</accession>
<dbReference type="SUPFAM" id="SSF56219">
    <property type="entry name" value="DNase I-like"/>
    <property type="match status" value="1"/>
</dbReference>
<dbReference type="Pfam" id="PF14529">
    <property type="entry name" value="Exo_endo_phos_2"/>
    <property type="match status" value="1"/>
</dbReference>
<gene>
    <name evidence="2" type="ORF">PLOB_00026383</name>
</gene>
<proteinExistence type="predicted"/>
<keyword evidence="3" id="KW-1185">Reference proteome</keyword>
<dbReference type="Gene3D" id="3.60.10.10">
    <property type="entry name" value="Endonuclease/exonuclease/phosphatase"/>
    <property type="match status" value="1"/>
</dbReference>
<feature type="non-terminal residue" evidence="2">
    <location>
        <position position="1"/>
    </location>
</feature>